<dbReference type="SUPFAM" id="SSF88659">
    <property type="entry name" value="Sigma3 and sigma4 domains of RNA polymerase sigma factors"/>
    <property type="match status" value="1"/>
</dbReference>
<keyword evidence="4" id="KW-0804">Transcription</keyword>
<accession>A0A1G9KD37</accession>
<dbReference type="PANTHER" id="PTHR43133:SF46">
    <property type="entry name" value="RNA POLYMERASE SIGMA-70 FACTOR ECF SUBFAMILY"/>
    <property type="match status" value="1"/>
</dbReference>
<dbReference type="InterPro" id="IPR013325">
    <property type="entry name" value="RNA_pol_sigma_r2"/>
</dbReference>
<dbReference type="Pfam" id="PF08281">
    <property type="entry name" value="Sigma70_r4_2"/>
    <property type="match status" value="1"/>
</dbReference>
<dbReference type="PANTHER" id="PTHR43133">
    <property type="entry name" value="RNA POLYMERASE ECF-TYPE SIGMA FACTO"/>
    <property type="match status" value="1"/>
</dbReference>
<evidence type="ECO:0000256" key="1">
    <source>
        <dbReference type="ARBA" id="ARBA00010641"/>
    </source>
</evidence>
<protein>
    <submittedName>
        <fullName evidence="7">RNA polymerase sigma factor, sigma-70 family</fullName>
    </submittedName>
</protein>
<dbReference type="GO" id="GO:0006352">
    <property type="term" value="P:DNA-templated transcription initiation"/>
    <property type="evidence" value="ECO:0007669"/>
    <property type="project" value="InterPro"/>
</dbReference>
<dbReference type="CDD" id="cd06171">
    <property type="entry name" value="Sigma70_r4"/>
    <property type="match status" value="1"/>
</dbReference>
<gene>
    <name evidence="7" type="ORF">SAMN04488090_0973</name>
</gene>
<dbReference type="OrthoDB" id="9150024at2"/>
<organism evidence="7 8">
    <name type="scientific">Siphonobacter aquaeclarae</name>
    <dbReference type="NCBI Taxonomy" id="563176"/>
    <lineage>
        <taxon>Bacteria</taxon>
        <taxon>Pseudomonadati</taxon>
        <taxon>Bacteroidota</taxon>
        <taxon>Cytophagia</taxon>
        <taxon>Cytophagales</taxon>
        <taxon>Cytophagaceae</taxon>
        <taxon>Siphonobacter</taxon>
    </lineage>
</organism>
<feature type="domain" description="RNA polymerase sigma-70 region 2" evidence="5">
    <location>
        <begin position="27"/>
        <end position="87"/>
    </location>
</feature>
<dbReference type="EMBL" id="FNGS01000002">
    <property type="protein sequence ID" value="SDL47536.1"/>
    <property type="molecule type" value="Genomic_DNA"/>
</dbReference>
<feature type="domain" description="RNA polymerase sigma factor 70 region 4 type 2" evidence="6">
    <location>
        <begin position="127"/>
        <end position="178"/>
    </location>
</feature>
<dbReference type="InterPro" id="IPR013324">
    <property type="entry name" value="RNA_pol_sigma_r3/r4-like"/>
</dbReference>
<keyword evidence="8" id="KW-1185">Reference proteome</keyword>
<keyword evidence="3" id="KW-0731">Sigma factor</keyword>
<dbReference type="SUPFAM" id="SSF88946">
    <property type="entry name" value="Sigma2 domain of RNA polymerase sigma factors"/>
    <property type="match status" value="1"/>
</dbReference>
<name>A0A1G9KD37_9BACT</name>
<comment type="similarity">
    <text evidence="1">Belongs to the sigma-70 factor family. ECF subfamily.</text>
</comment>
<dbReference type="Gene3D" id="1.10.1740.10">
    <property type="match status" value="1"/>
</dbReference>
<dbReference type="InterPro" id="IPR007627">
    <property type="entry name" value="RNA_pol_sigma70_r2"/>
</dbReference>
<dbReference type="Pfam" id="PF04542">
    <property type="entry name" value="Sigma70_r2"/>
    <property type="match status" value="1"/>
</dbReference>
<dbReference type="InterPro" id="IPR036388">
    <property type="entry name" value="WH-like_DNA-bd_sf"/>
</dbReference>
<dbReference type="GO" id="GO:0016987">
    <property type="term" value="F:sigma factor activity"/>
    <property type="evidence" value="ECO:0007669"/>
    <property type="project" value="UniProtKB-KW"/>
</dbReference>
<evidence type="ECO:0000256" key="2">
    <source>
        <dbReference type="ARBA" id="ARBA00023015"/>
    </source>
</evidence>
<dbReference type="RefSeq" id="WP_093198536.1">
    <property type="nucleotide sequence ID" value="NZ_FNGS01000002.1"/>
</dbReference>
<keyword evidence="2" id="KW-0805">Transcription regulation</keyword>
<dbReference type="InterPro" id="IPR013249">
    <property type="entry name" value="RNA_pol_sigma70_r4_t2"/>
</dbReference>
<dbReference type="Proteomes" id="UP000198901">
    <property type="component" value="Unassembled WGS sequence"/>
</dbReference>
<sequence>MGRITGQTEEWLWTQVVAGDSLAYEELVHRHYTLLYQYGGKFSRDKALVKDCIQDVFLTLWESRHALNASIPPKPYLLASLRRRIHRVVSYDRLVFDAFQEDTLFDADFGIEDRWIHEEETLRTAAEITRLLNQLPARQKEVIYLKFFQNLSREEIVDVMQITPQSVSNLLQKSFKWLREYWPAGMTLPFFLLSC</sequence>
<dbReference type="InterPro" id="IPR014284">
    <property type="entry name" value="RNA_pol_sigma-70_dom"/>
</dbReference>
<evidence type="ECO:0000313" key="8">
    <source>
        <dbReference type="Proteomes" id="UP000198901"/>
    </source>
</evidence>
<dbReference type="GO" id="GO:0003677">
    <property type="term" value="F:DNA binding"/>
    <property type="evidence" value="ECO:0007669"/>
    <property type="project" value="InterPro"/>
</dbReference>
<evidence type="ECO:0000259" key="6">
    <source>
        <dbReference type="Pfam" id="PF08281"/>
    </source>
</evidence>
<dbReference type="InterPro" id="IPR039425">
    <property type="entry name" value="RNA_pol_sigma-70-like"/>
</dbReference>
<dbReference type="AlphaFoldDB" id="A0A1G9KD37"/>
<evidence type="ECO:0000256" key="3">
    <source>
        <dbReference type="ARBA" id="ARBA00023082"/>
    </source>
</evidence>
<evidence type="ECO:0000259" key="5">
    <source>
        <dbReference type="Pfam" id="PF04542"/>
    </source>
</evidence>
<evidence type="ECO:0000256" key="4">
    <source>
        <dbReference type="ARBA" id="ARBA00023163"/>
    </source>
</evidence>
<dbReference type="Gene3D" id="1.10.10.10">
    <property type="entry name" value="Winged helix-like DNA-binding domain superfamily/Winged helix DNA-binding domain"/>
    <property type="match status" value="1"/>
</dbReference>
<dbReference type="NCBIfam" id="TIGR02937">
    <property type="entry name" value="sigma70-ECF"/>
    <property type="match status" value="1"/>
</dbReference>
<evidence type="ECO:0000313" key="7">
    <source>
        <dbReference type="EMBL" id="SDL47536.1"/>
    </source>
</evidence>
<proteinExistence type="inferred from homology"/>
<reference evidence="7 8" key="1">
    <citation type="submission" date="2016-10" db="EMBL/GenBank/DDBJ databases">
        <authorList>
            <person name="de Groot N.N."/>
        </authorList>
    </citation>
    <scope>NUCLEOTIDE SEQUENCE [LARGE SCALE GENOMIC DNA]</scope>
    <source>
        <strain evidence="7 8">DSM 21668</strain>
    </source>
</reference>
<dbReference type="STRING" id="563176.SAMN04488090_0973"/>